<dbReference type="InterPro" id="IPR016181">
    <property type="entry name" value="Acyl_CoA_acyltransferase"/>
</dbReference>
<organism evidence="5 6">
    <name type="scientific">Paenibacillus thiaminolyticus</name>
    <name type="common">Bacillus thiaminolyticus</name>
    <dbReference type="NCBI Taxonomy" id="49283"/>
    <lineage>
        <taxon>Bacteria</taxon>
        <taxon>Bacillati</taxon>
        <taxon>Bacillota</taxon>
        <taxon>Bacilli</taxon>
        <taxon>Bacillales</taxon>
        <taxon>Paenibacillaceae</taxon>
        <taxon>Paenibacillus</taxon>
    </lineage>
</organism>
<sequence length="346" mass="39672">MWIWQLETDAGLMRMTMHNLHEHVELHGANRILLTDMNGRRAEIRDLQALDGASKKWLKEVLQMIQYARCTETVMELTYEAFRIGFSDYIVPMEMKQEDFIKRFFGPEGNQPEHSFIALDDDKPVGVILGGVKLYEGRQTMRCGTLAVHPDYRGCGISKELFARHKEEAIACGCTQLFLEVIVGNDRAIHFYRKLGYRKIYDLSYYQLKALSGLAAAHVEGLEVRSLSHEQFEQEIQDWLHFHINWQNDADYIRLSENNSFVGAFLDEKLVGGICVNQSGKISFLYVDPAYRSRGIASAMLGEGSRMLNLTGLSIGFPNNHGLEGFLLGKGFEKNKFEQYEMYLFL</sequence>
<evidence type="ECO:0000256" key="2">
    <source>
        <dbReference type="ARBA" id="ARBA00023315"/>
    </source>
</evidence>
<dbReference type="GO" id="GO:0016747">
    <property type="term" value="F:acyltransferase activity, transferring groups other than amino-acyl groups"/>
    <property type="evidence" value="ECO:0007669"/>
    <property type="project" value="InterPro"/>
</dbReference>
<dbReference type="EC" id="2.3.1.-" evidence="4"/>
<gene>
    <name evidence="5" type="ORF">FLT43_01100</name>
    <name evidence="4" type="ORF">M5W83_05705</name>
</gene>
<evidence type="ECO:0000259" key="3">
    <source>
        <dbReference type="PROSITE" id="PS51186"/>
    </source>
</evidence>
<evidence type="ECO:0000313" key="6">
    <source>
        <dbReference type="Proteomes" id="UP000315377"/>
    </source>
</evidence>
<evidence type="ECO:0000313" key="4">
    <source>
        <dbReference type="EMBL" id="MCY9606654.1"/>
    </source>
</evidence>
<dbReference type="PANTHER" id="PTHR43420:SF44">
    <property type="entry name" value="ACETYLTRANSFERASE YPEA"/>
    <property type="match status" value="1"/>
</dbReference>
<feature type="domain" description="N-acetyltransferase" evidence="3">
    <location>
        <begin position="65"/>
        <end position="214"/>
    </location>
</feature>
<accession>A0AAP9IZI4</accession>
<proteinExistence type="predicted"/>
<dbReference type="PROSITE" id="PS51186">
    <property type="entry name" value="GNAT"/>
    <property type="match status" value="2"/>
</dbReference>
<dbReference type="AlphaFoldDB" id="A0AAP9IZI4"/>
<dbReference type="InterPro" id="IPR000182">
    <property type="entry name" value="GNAT_dom"/>
</dbReference>
<dbReference type="PANTHER" id="PTHR43420">
    <property type="entry name" value="ACETYLTRANSFERASE"/>
    <property type="match status" value="1"/>
</dbReference>
<evidence type="ECO:0000313" key="7">
    <source>
        <dbReference type="Proteomes" id="UP001209276"/>
    </source>
</evidence>
<dbReference type="Proteomes" id="UP000315377">
    <property type="component" value="Chromosome"/>
</dbReference>
<dbReference type="Gene3D" id="3.40.630.30">
    <property type="match status" value="2"/>
</dbReference>
<dbReference type="EMBL" id="JAMDMM010000014">
    <property type="protein sequence ID" value="MCY9606654.1"/>
    <property type="molecule type" value="Genomic_DNA"/>
</dbReference>
<keyword evidence="1 4" id="KW-0808">Transferase</keyword>
<keyword evidence="2 4" id="KW-0012">Acyltransferase</keyword>
<name>A0AAP9IZI4_PANTH</name>
<dbReference type="InterPro" id="IPR015005">
    <property type="entry name" value="DUF1854"/>
</dbReference>
<dbReference type="SUPFAM" id="SSF55729">
    <property type="entry name" value="Acyl-CoA N-acyltransferases (Nat)"/>
    <property type="match status" value="2"/>
</dbReference>
<dbReference type="Proteomes" id="UP001209276">
    <property type="component" value="Unassembled WGS sequence"/>
</dbReference>
<dbReference type="EMBL" id="CP041405">
    <property type="protein sequence ID" value="QDM42262.1"/>
    <property type="molecule type" value="Genomic_DNA"/>
</dbReference>
<reference evidence="5 6" key="1">
    <citation type="submission" date="2019-07" db="EMBL/GenBank/DDBJ databases">
        <title>Paenibacillus thiaminolyticus NRRL B-4156.</title>
        <authorList>
            <person name="Hehnly C."/>
            <person name="Zhang L."/>
        </authorList>
    </citation>
    <scope>NUCLEOTIDE SEQUENCE [LARGE SCALE GENOMIC DNA]</scope>
    <source>
        <strain evidence="5 6">NRRL B-4156</strain>
    </source>
</reference>
<dbReference type="CDD" id="cd04301">
    <property type="entry name" value="NAT_SF"/>
    <property type="match status" value="2"/>
</dbReference>
<protein>
    <submittedName>
        <fullName evidence="5">GNAT family N-acetyltransferase</fullName>
        <ecNumber evidence="4">2.3.1.-</ecNumber>
    </submittedName>
</protein>
<evidence type="ECO:0000256" key="1">
    <source>
        <dbReference type="ARBA" id="ARBA00022679"/>
    </source>
</evidence>
<dbReference type="Pfam" id="PF00583">
    <property type="entry name" value="Acetyltransf_1"/>
    <property type="match status" value="2"/>
</dbReference>
<dbReference type="Pfam" id="PF08909">
    <property type="entry name" value="DUF1854"/>
    <property type="match status" value="1"/>
</dbReference>
<feature type="domain" description="N-acetyltransferase" evidence="3">
    <location>
        <begin position="222"/>
        <end position="346"/>
    </location>
</feature>
<keyword evidence="7" id="KW-1185">Reference proteome</keyword>
<reference evidence="4 7" key="2">
    <citation type="submission" date="2022-05" db="EMBL/GenBank/DDBJ databases">
        <title>Genome Sequencing of Bee-Associated Microbes.</title>
        <authorList>
            <person name="Dunlap C."/>
        </authorList>
    </citation>
    <scope>NUCLEOTIDE SEQUENCE [LARGE SCALE GENOMIC DNA]</scope>
    <source>
        <strain evidence="4 7">NRRL B-14613</strain>
    </source>
</reference>
<dbReference type="InterPro" id="IPR050680">
    <property type="entry name" value="YpeA/RimI_acetyltransf"/>
</dbReference>
<evidence type="ECO:0000313" key="5">
    <source>
        <dbReference type="EMBL" id="QDM42262.1"/>
    </source>
</evidence>